<evidence type="ECO:0000256" key="1">
    <source>
        <dbReference type="ARBA" id="ARBA00000085"/>
    </source>
</evidence>
<reference evidence="4 5" key="1">
    <citation type="submission" date="2019-07" db="EMBL/GenBank/DDBJ databases">
        <title>Whole genome shotgun sequence of Novosphingobium sediminis NBRC 106119.</title>
        <authorList>
            <person name="Hosoyama A."/>
            <person name="Uohara A."/>
            <person name="Ohji S."/>
            <person name="Ichikawa N."/>
        </authorList>
    </citation>
    <scope>NUCLEOTIDE SEQUENCE [LARGE SCALE GENOMIC DNA]</scope>
    <source>
        <strain evidence="4 5">NBRC 106119</strain>
    </source>
</reference>
<dbReference type="Proteomes" id="UP000321464">
    <property type="component" value="Unassembled WGS sequence"/>
</dbReference>
<comment type="caution">
    <text evidence="4">The sequence shown here is derived from an EMBL/GenBank/DDBJ whole genome shotgun (WGS) entry which is preliminary data.</text>
</comment>
<dbReference type="SUPFAM" id="SSF47384">
    <property type="entry name" value="Homodimeric domain of signal transducing histidine kinase"/>
    <property type="match status" value="1"/>
</dbReference>
<dbReference type="Pfam" id="PF00512">
    <property type="entry name" value="HisKA"/>
    <property type="match status" value="1"/>
</dbReference>
<evidence type="ECO:0000259" key="3">
    <source>
        <dbReference type="SMART" id="SM00388"/>
    </source>
</evidence>
<dbReference type="InterPro" id="IPR036097">
    <property type="entry name" value="HisK_dim/P_sf"/>
</dbReference>
<dbReference type="EMBL" id="BJYR01000024">
    <property type="protein sequence ID" value="GEO01631.1"/>
    <property type="molecule type" value="Genomic_DNA"/>
</dbReference>
<protein>
    <recommendedName>
        <fullName evidence="2">histidine kinase</fullName>
        <ecNumber evidence="2">2.7.13.3</ecNumber>
    </recommendedName>
</protein>
<evidence type="ECO:0000313" key="4">
    <source>
        <dbReference type="EMBL" id="GEO01631.1"/>
    </source>
</evidence>
<evidence type="ECO:0000313" key="5">
    <source>
        <dbReference type="Proteomes" id="UP000321464"/>
    </source>
</evidence>
<feature type="domain" description="Signal transduction histidine kinase dimerisation/phosphoacceptor" evidence="3">
    <location>
        <begin position="356"/>
        <end position="424"/>
    </location>
</feature>
<proteinExistence type="predicted"/>
<dbReference type="AlphaFoldDB" id="A0A512APK9"/>
<organism evidence="4 5">
    <name type="scientific">Novosphingobium sediminis</name>
    <dbReference type="NCBI Taxonomy" id="707214"/>
    <lineage>
        <taxon>Bacteria</taxon>
        <taxon>Pseudomonadati</taxon>
        <taxon>Pseudomonadota</taxon>
        <taxon>Alphaproteobacteria</taxon>
        <taxon>Sphingomonadales</taxon>
        <taxon>Sphingomonadaceae</taxon>
        <taxon>Novosphingobium</taxon>
    </lineage>
</organism>
<keyword evidence="5" id="KW-1185">Reference proteome</keyword>
<dbReference type="Gene3D" id="1.10.287.130">
    <property type="match status" value="1"/>
</dbReference>
<accession>A0A512APK9</accession>
<gene>
    <name evidence="4" type="ORF">NSE01_34630</name>
</gene>
<comment type="catalytic activity">
    <reaction evidence="1">
        <text>ATP + protein L-histidine = ADP + protein N-phospho-L-histidine.</text>
        <dbReference type="EC" id="2.7.13.3"/>
    </reaction>
</comment>
<dbReference type="GO" id="GO:0000155">
    <property type="term" value="F:phosphorelay sensor kinase activity"/>
    <property type="evidence" value="ECO:0007669"/>
    <property type="project" value="InterPro"/>
</dbReference>
<dbReference type="CDD" id="cd00082">
    <property type="entry name" value="HisKA"/>
    <property type="match status" value="1"/>
</dbReference>
<dbReference type="RefSeq" id="WP_170233890.1">
    <property type="nucleotide sequence ID" value="NZ_BJYR01000024.1"/>
</dbReference>
<sequence length="597" mass="62447">MIVDDRLETVLRTVAAGPGALATQMRQLLDLLGRTPAERWTEQHIAALKRLDSLIAALGEPSSAALIAASALRSPILVEHFAEAGPKVALAAMTSARLAERDWLRLIPDLPVQARGFLRHRRDLGPVVEKVLARLGITDFALPLPAGFEQQQEQETAARRPEAHIVSLPQIGTPLPAGEAPPNPAGEGIGAIIARIEAFRRAREFPAAATAAGGSAQGAGQSRLPFADETPPAPPTITAIDITLDADGTVTAASMGGSSMAFAAAFVGLRPFAGDPDAPVVCDPGTIGAARARLPVIGGRLELEGPGPVEGAWRIDAVPGFVPDTGHFLGWNARLRRPPAPPVAATPGAADDAAKRSTDRLRQMLHELRTPINAIQGFAELIQQQLLGPTPHQYRSLAAGIASDAARMLAGFEDVERLALLETAPTQADATAEGETDLTALLTRLIVQLDPLLAPREVVLVHDLPDGPLPVAMSAEELERTLWRLLSLVASSATPGERLELSLRVGAGPRGYAVRLRLPLPASLQASADSAPIISDSLASPGGMLGSAFALRLCGAELRAGGGLMVREEANVDVTLPLLTAALRTPSQRELTGGQTG</sequence>
<evidence type="ECO:0000256" key="2">
    <source>
        <dbReference type="ARBA" id="ARBA00012438"/>
    </source>
</evidence>
<dbReference type="InterPro" id="IPR003661">
    <property type="entry name" value="HisK_dim/P_dom"/>
</dbReference>
<dbReference type="EC" id="2.7.13.3" evidence="2"/>
<dbReference type="SMART" id="SM00388">
    <property type="entry name" value="HisKA"/>
    <property type="match status" value="1"/>
</dbReference>
<name>A0A512APK9_9SPHN</name>